<protein>
    <submittedName>
        <fullName evidence="1">Unannotated protein</fullName>
    </submittedName>
</protein>
<accession>A0A6J7NXY3</accession>
<gene>
    <name evidence="1" type="ORF">UFOPK3927_01655</name>
</gene>
<dbReference type="EMBL" id="CAFBOK010000243">
    <property type="protein sequence ID" value="CAB4997105.1"/>
    <property type="molecule type" value="Genomic_DNA"/>
</dbReference>
<sequence length="179" mass="18898">MPASEFGLAHDLGIGHPCDGFRCRLSEQHAAQLVELSGDDVDDVDEPRSKRAEFLIAQTDAAVEPTAFGIGQIAGDATNGFGGDSAELSNSFGSEIDASFANLFDAFDQAFDIAEREQTFGEDHVAHGEKKCRVGAGNDGEPFRCVVGSNGSTWIDDNDLAATGFDAVDLRELIGAGEK</sequence>
<evidence type="ECO:0000313" key="1">
    <source>
        <dbReference type="EMBL" id="CAB4997105.1"/>
    </source>
</evidence>
<organism evidence="1">
    <name type="scientific">freshwater metagenome</name>
    <dbReference type="NCBI Taxonomy" id="449393"/>
    <lineage>
        <taxon>unclassified sequences</taxon>
        <taxon>metagenomes</taxon>
        <taxon>ecological metagenomes</taxon>
    </lineage>
</organism>
<name>A0A6J7NXY3_9ZZZZ</name>
<dbReference type="AlphaFoldDB" id="A0A6J7NXY3"/>
<proteinExistence type="predicted"/>
<reference evidence="1" key="1">
    <citation type="submission" date="2020-05" db="EMBL/GenBank/DDBJ databases">
        <authorList>
            <person name="Chiriac C."/>
            <person name="Salcher M."/>
            <person name="Ghai R."/>
            <person name="Kavagutti S V."/>
        </authorList>
    </citation>
    <scope>NUCLEOTIDE SEQUENCE</scope>
</reference>